<organism evidence="1 2">
    <name type="scientific">Micromonospora echinospora</name>
    <name type="common">Micromonospora purpurea</name>
    <dbReference type="NCBI Taxonomy" id="1877"/>
    <lineage>
        <taxon>Bacteria</taxon>
        <taxon>Bacillati</taxon>
        <taxon>Actinomycetota</taxon>
        <taxon>Actinomycetes</taxon>
        <taxon>Micromonosporales</taxon>
        <taxon>Micromonosporaceae</taxon>
        <taxon>Micromonospora</taxon>
    </lineage>
</organism>
<dbReference type="Proteomes" id="UP000198253">
    <property type="component" value="Chromosome I"/>
</dbReference>
<dbReference type="EMBL" id="LT607413">
    <property type="protein sequence ID" value="SCF34421.1"/>
    <property type="molecule type" value="Genomic_DNA"/>
</dbReference>
<dbReference type="AlphaFoldDB" id="A0A1C4ZNQ6"/>
<proteinExistence type="predicted"/>
<accession>A0A1C4ZNQ6</accession>
<protein>
    <submittedName>
        <fullName evidence="1">Uncharacterized protein</fullName>
    </submittedName>
</protein>
<keyword evidence="2" id="KW-1185">Reference proteome</keyword>
<name>A0A1C4ZNQ6_MICEC</name>
<sequence length="43" mass="5186">MLLLSNETRSLNYEFVEPINSSFLLQFISKHFESFIKMPRYSK</sequence>
<evidence type="ECO:0000313" key="2">
    <source>
        <dbReference type="Proteomes" id="UP000198253"/>
    </source>
</evidence>
<reference evidence="2" key="1">
    <citation type="submission" date="2016-06" db="EMBL/GenBank/DDBJ databases">
        <authorList>
            <person name="Varghese N."/>
            <person name="Submissions Spin"/>
        </authorList>
    </citation>
    <scope>NUCLEOTIDE SEQUENCE [LARGE SCALE GENOMIC DNA]</scope>
    <source>
        <strain evidence="2">DSM 43816</strain>
    </source>
</reference>
<dbReference type="InParanoid" id="A0A1C4ZNQ6"/>
<gene>
    <name evidence="1" type="ORF">GA0070618_5513</name>
</gene>
<evidence type="ECO:0000313" key="1">
    <source>
        <dbReference type="EMBL" id="SCF34421.1"/>
    </source>
</evidence>